<proteinExistence type="predicted"/>
<reference evidence="1" key="1">
    <citation type="journal article" date="2021" name="Proc. Natl. Acad. Sci. U.S.A.">
        <title>A Catalog of Tens of Thousands of Viruses from Human Metagenomes Reveals Hidden Associations with Chronic Diseases.</title>
        <authorList>
            <person name="Tisza M.J."/>
            <person name="Buck C.B."/>
        </authorList>
    </citation>
    <scope>NUCLEOTIDE SEQUENCE</scope>
    <source>
        <strain evidence="1">Ctp4Q36</strain>
    </source>
</reference>
<evidence type="ECO:0000313" key="1">
    <source>
        <dbReference type="EMBL" id="DAF56973.1"/>
    </source>
</evidence>
<dbReference type="InterPro" id="IPR014985">
    <property type="entry name" value="WbqC"/>
</dbReference>
<sequence length="220" mass="25902">MKIAMHQPDFLPYSGFFYKILKSDMFDLAIFDQFEKNGYQRRVKFNDRWVNVEIINRKKLPVATPICDVFVRVAETKHNILKAMDLEYRNTPNYEKVRKSLEYRLGAIEFACDNNIIELWLFNQLLIKWVLKYLGVEKSIMYSKKPTLPKSLGIIEIMKECYPEYDTYLSGIGAKVYTGDEFEKAGLKIEWSKHKAKYNDSIIGVLCRERDPLACILQEE</sequence>
<protein>
    <submittedName>
        <fullName evidence="1">WbqC-like protein</fullName>
    </submittedName>
</protein>
<name>A0A8S5T0X2_9CAUD</name>
<accession>A0A8S5T0X2</accession>
<dbReference type="Pfam" id="PF08889">
    <property type="entry name" value="WbqC"/>
    <property type="match status" value="1"/>
</dbReference>
<dbReference type="EMBL" id="BK032725">
    <property type="protein sequence ID" value="DAF56973.1"/>
    <property type="molecule type" value="Genomic_DNA"/>
</dbReference>
<organism evidence="1">
    <name type="scientific">Myoviridae sp. ctp4Q36</name>
    <dbReference type="NCBI Taxonomy" id="2827708"/>
    <lineage>
        <taxon>Viruses</taxon>
        <taxon>Duplodnaviria</taxon>
        <taxon>Heunggongvirae</taxon>
        <taxon>Uroviricota</taxon>
        <taxon>Caudoviricetes</taxon>
    </lineage>
</organism>